<keyword evidence="2" id="KW-1185">Reference proteome</keyword>
<name>A0ABU5IFI1_9BURK</name>
<dbReference type="RefSeq" id="WP_322466077.1">
    <property type="nucleotide sequence ID" value="NZ_JAXOJX010000023.1"/>
</dbReference>
<proteinExistence type="predicted"/>
<reference evidence="1 2" key="1">
    <citation type="submission" date="2023-11" db="EMBL/GenBank/DDBJ databases">
        <title>Draft genome of Azohydromonas lata strain H1 (DSM1123), a polyhydroxyalkanoate producer.</title>
        <authorList>
            <person name="Traversa D."/>
            <person name="D'Addabbo P."/>
            <person name="Pazzani C."/>
            <person name="Manzari C."/>
            <person name="Chiara M."/>
            <person name="Scrascia M."/>
        </authorList>
    </citation>
    <scope>NUCLEOTIDE SEQUENCE [LARGE SCALE GENOMIC DNA]</scope>
    <source>
        <strain evidence="1 2">H1</strain>
    </source>
</reference>
<organism evidence="1 2">
    <name type="scientific">Azohydromonas lata</name>
    <dbReference type="NCBI Taxonomy" id="45677"/>
    <lineage>
        <taxon>Bacteria</taxon>
        <taxon>Pseudomonadati</taxon>
        <taxon>Pseudomonadota</taxon>
        <taxon>Betaproteobacteria</taxon>
        <taxon>Burkholderiales</taxon>
        <taxon>Sphaerotilaceae</taxon>
        <taxon>Azohydromonas</taxon>
    </lineage>
</organism>
<dbReference type="Proteomes" id="UP001293718">
    <property type="component" value="Unassembled WGS sequence"/>
</dbReference>
<gene>
    <name evidence="1" type="ORF">SM757_15035</name>
</gene>
<accession>A0ABU5IFI1</accession>
<protein>
    <recommendedName>
        <fullName evidence="3">TubC N-terminal docking domain-containing protein</fullName>
    </recommendedName>
</protein>
<evidence type="ECO:0000313" key="2">
    <source>
        <dbReference type="Proteomes" id="UP001293718"/>
    </source>
</evidence>
<evidence type="ECO:0000313" key="1">
    <source>
        <dbReference type="EMBL" id="MDZ5457891.1"/>
    </source>
</evidence>
<evidence type="ECO:0008006" key="3">
    <source>
        <dbReference type="Google" id="ProtNLM"/>
    </source>
</evidence>
<dbReference type="EMBL" id="JAXOJX010000023">
    <property type="protein sequence ID" value="MDZ5457891.1"/>
    <property type="molecule type" value="Genomic_DNA"/>
</dbReference>
<sequence length="118" mass="12788">MHATELLRGLHRAGFVLALGHEDKLLVTPASRLTEMDRAEIRAHRDDLVRLLTKPNSALAATADAENCVTCMHRTRADVCGRPVEAGLASHFEVFFCDTLPGAGVGCPAWSARPPAWT</sequence>
<comment type="caution">
    <text evidence="1">The sequence shown here is derived from an EMBL/GenBank/DDBJ whole genome shotgun (WGS) entry which is preliminary data.</text>
</comment>